<dbReference type="Pfam" id="PF02661">
    <property type="entry name" value="Fic"/>
    <property type="match status" value="1"/>
</dbReference>
<dbReference type="GO" id="GO:0016301">
    <property type="term" value="F:kinase activity"/>
    <property type="evidence" value="ECO:0007669"/>
    <property type="project" value="InterPro"/>
</dbReference>
<dbReference type="EMBL" id="CP048209">
    <property type="protein sequence ID" value="QHT59888.1"/>
    <property type="molecule type" value="Genomic_DNA"/>
</dbReference>
<organism evidence="2 3">
    <name type="scientific">Paenibacillus lycopersici</name>
    <dbReference type="NCBI Taxonomy" id="2704462"/>
    <lineage>
        <taxon>Bacteria</taxon>
        <taxon>Bacillati</taxon>
        <taxon>Bacillota</taxon>
        <taxon>Bacilli</taxon>
        <taxon>Bacillales</taxon>
        <taxon>Paenibacillaceae</taxon>
        <taxon>Paenibacillus</taxon>
    </lineage>
</organism>
<name>A0A6C0FRX4_9BACL</name>
<dbReference type="PANTHER" id="PTHR39426">
    <property type="entry name" value="HOMOLOGY TO DEATH-ON-CURING PROTEIN OF PHAGE P1"/>
    <property type="match status" value="1"/>
</dbReference>
<dbReference type="InterPro" id="IPR006440">
    <property type="entry name" value="Doc"/>
</dbReference>
<dbReference type="Proteomes" id="UP000476064">
    <property type="component" value="Chromosome"/>
</dbReference>
<dbReference type="PROSITE" id="PS51459">
    <property type="entry name" value="FIDO"/>
    <property type="match status" value="1"/>
</dbReference>
<proteinExistence type="predicted"/>
<keyword evidence="3" id="KW-1185">Reference proteome</keyword>
<evidence type="ECO:0000259" key="1">
    <source>
        <dbReference type="PROSITE" id="PS51459"/>
    </source>
</evidence>
<reference evidence="2 3" key="1">
    <citation type="submission" date="2020-01" db="EMBL/GenBank/DDBJ databases">
        <title>Paenibacillus sp. nov., isolated from tomato rhizosphere.</title>
        <authorList>
            <person name="Weon H.-Y."/>
            <person name="Lee S.A."/>
        </authorList>
    </citation>
    <scope>NUCLEOTIDE SEQUENCE [LARGE SCALE GENOMIC DNA]</scope>
    <source>
        <strain evidence="2 3">12200R-189</strain>
    </source>
</reference>
<gene>
    <name evidence="2" type="ORF">GXP70_07945</name>
</gene>
<dbReference type="RefSeq" id="WP_162355954.1">
    <property type="nucleotide sequence ID" value="NZ_CP048209.1"/>
</dbReference>
<dbReference type="SUPFAM" id="SSF140931">
    <property type="entry name" value="Fic-like"/>
    <property type="match status" value="1"/>
</dbReference>
<dbReference type="Gene3D" id="1.20.120.1870">
    <property type="entry name" value="Fic/DOC protein, Fido domain"/>
    <property type="match status" value="1"/>
</dbReference>
<evidence type="ECO:0000313" key="2">
    <source>
        <dbReference type="EMBL" id="QHT59888.1"/>
    </source>
</evidence>
<dbReference type="InterPro" id="IPR003812">
    <property type="entry name" value="Fido"/>
</dbReference>
<accession>A0A6C0FRX4</accession>
<dbReference type="InterPro" id="IPR036597">
    <property type="entry name" value="Fido-like_dom_sf"/>
</dbReference>
<dbReference type="InterPro" id="IPR053737">
    <property type="entry name" value="Type_II_TA_Toxin"/>
</dbReference>
<dbReference type="PANTHER" id="PTHR39426:SF1">
    <property type="entry name" value="HOMOLOGY TO DEATH-ON-CURING PROTEIN OF PHAGE P1"/>
    <property type="match status" value="1"/>
</dbReference>
<dbReference type="KEGG" id="plyc:GXP70_07945"/>
<protein>
    <submittedName>
        <fullName evidence="2">Type II toxin-antitoxin system death-on-curing family toxin</fullName>
    </submittedName>
</protein>
<dbReference type="NCBIfam" id="TIGR01550">
    <property type="entry name" value="DOC_P1"/>
    <property type="match status" value="1"/>
</dbReference>
<dbReference type="AlphaFoldDB" id="A0A6C0FRX4"/>
<feature type="domain" description="Fido" evidence="1">
    <location>
        <begin position="4"/>
        <end position="122"/>
    </location>
</feature>
<dbReference type="PIRSF" id="PIRSF018297">
    <property type="entry name" value="Doc"/>
    <property type="match status" value="1"/>
</dbReference>
<sequence>MITITIEQLIVFHEKILKATGGAEGIRDRGMLESALNKTLVTFDGRELYEGSIKKIAVTSHALIKNHGFVDGNKRVGVAVLLMLLRLNHISVKYEQSELIELGIKTAEGKFGESHIERWIIQHQVKEQA</sequence>
<evidence type="ECO:0000313" key="3">
    <source>
        <dbReference type="Proteomes" id="UP000476064"/>
    </source>
</evidence>